<keyword evidence="1" id="KW-0647">Proteasome</keyword>
<evidence type="ECO:0000313" key="2">
    <source>
        <dbReference type="Proteomes" id="UP001207468"/>
    </source>
</evidence>
<name>A0ACC0UQ19_9AGAM</name>
<gene>
    <name evidence="1" type="ORF">F5148DRAFT_1006719</name>
</gene>
<dbReference type="EMBL" id="JAGFNK010000002">
    <property type="protein sequence ID" value="KAI9513189.1"/>
    <property type="molecule type" value="Genomic_DNA"/>
</dbReference>
<keyword evidence="2" id="KW-1185">Reference proteome</keyword>
<organism evidence="1 2">
    <name type="scientific">Russula earlei</name>
    <dbReference type="NCBI Taxonomy" id="71964"/>
    <lineage>
        <taxon>Eukaryota</taxon>
        <taxon>Fungi</taxon>
        <taxon>Dikarya</taxon>
        <taxon>Basidiomycota</taxon>
        <taxon>Agaricomycotina</taxon>
        <taxon>Agaricomycetes</taxon>
        <taxon>Russulales</taxon>
        <taxon>Russulaceae</taxon>
        <taxon>Russula</taxon>
    </lineage>
</organism>
<dbReference type="Proteomes" id="UP001207468">
    <property type="component" value="Unassembled WGS sequence"/>
</dbReference>
<protein>
    <submittedName>
        <fullName evidence="1">PI31 proteasome regulator N-terminal-domain-containing protein</fullName>
    </submittedName>
</protein>
<sequence>MAPDLLDPSALIAPLLNLLPRNKRRLESQQDAIVALIHSAFNALSFRLIAVDDSSPESTIPGSLLPEAWNINGPGNYTLRYRHEQSSLEFIIKVGKLGRRTLINAIAVESDKMETLDIATNDFTSPSFYPFDAEADNAPPLIHGYISSNRVADFVDQLKLKIIQNIMPGLHKEGYAEGSDPLQSSARPRRDFPANNPARPQPLPPPYAPERPFGEPSHVPSRNPLEIGRRDLDPLGFDPLSSFGPPPLFPGSGDRNGMFVGPNHPIFGQRGRGAFPPDRGPWGGDGFLPPMGAPPGARFDPVGPGLGPFPGGGSLGPRGGVPGGGNLREPDNDEFMPPGAVSFCVTIKAVRSTDDWIARRVICSCKRRMWKWVGCVY</sequence>
<accession>A0ACC0UQ19</accession>
<proteinExistence type="predicted"/>
<reference evidence="1" key="1">
    <citation type="submission" date="2021-03" db="EMBL/GenBank/DDBJ databases">
        <title>Evolutionary priming and transition to the ectomycorrhizal habit in an iconic lineage of mushroom-forming fungi: is preadaptation a requirement?</title>
        <authorList>
            <consortium name="DOE Joint Genome Institute"/>
            <person name="Looney B.P."/>
            <person name="Miyauchi S."/>
            <person name="Morin E."/>
            <person name="Drula E."/>
            <person name="Courty P.E."/>
            <person name="Chicoki N."/>
            <person name="Fauchery L."/>
            <person name="Kohler A."/>
            <person name="Kuo A."/>
            <person name="LaButti K."/>
            <person name="Pangilinan J."/>
            <person name="Lipzen A."/>
            <person name="Riley R."/>
            <person name="Andreopoulos W."/>
            <person name="He G."/>
            <person name="Johnson J."/>
            <person name="Barry K.W."/>
            <person name="Grigoriev I.V."/>
            <person name="Nagy L."/>
            <person name="Hibbett D."/>
            <person name="Henrissat B."/>
            <person name="Matheny P.B."/>
            <person name="Labbe J."/>
            <person name="Martin A.F."/>
        </authorList>
    </citation>
    <scope>NUCLEOTIDE SEQUENCE</scope>
    <source>
        <strain evidence="1">BPL698</strain>
    </source>
</reference>
<comment type="caution">
    <text evidence="1">The sequence shown here is derived from an EMBL/GenBank/DDBJ whole genome shotgun (WGS) entry which is preliminary data.</text>
</comment>
<evidence type="ECO:0000313" key="1">
    <source>
        <dbReference type="EMBL" id="KAI9513189.1"/>
    </source>
</evidence>